<name>A0A8J3C9D4_9PSEU</name>
<keyword evidence="2" id="KW-1003">Cell membrane</keyword>
<dbReference type="AlphaFoldDB" id="A0A8J3C9D4"/>
<keyword evidence="5 9" id="KW-1133">Transmembrane helix</keyword>
<evidence type="ECO:0000256" key="6">
    <source>
        <dbReference type="ARBA" id="ARBA00023136"/>
    </source>
</evidence>
<feature type="transmembrane region" description="Helical" evidence="9">
    <location>
        <begin position="185"/>
        <end position="208"/>
    </location>
</feature>
<feature type="region of interest" description="Disordered" evidence="8">
    <location>
        <begin position="410"/>
        <end position="433"/>
    </location>
</feature>
<evidence type="ECO:0000256" key="7">
    <source>
        <dbReference type="ARBA" id="ARBA00024033"/>
    </source>
</evidence>
<dbReference type="GO" id="GO:0016758">
    <property type="term" value="F:hexosyltransferase activity"/>
    <property type="evidence" value="ECO:0007669"/>
    <property type="project" value="InterPro"/>
</dbReference>
<keyword evidence="4 9" id="KW-0812">Transmembrane</keyword>
<accession>A0A8J3C9D4</accession>
<dbReference type="Pfam" id="PF09594">
    <property type="entry name" value="GT87"/>
    <property type="match status" value="1"/>
</dbReference>
<evidence type="ECO:0000313" key="10">
    <source>
        <dbReference type="EMBL" id="GGM33633.1"/>
    </source>
</evidence>
<feature type="transmembrane region" description="Helical" evidence="9">
    <location>
        <begin position="345"/>
        <end position="365"/>
    </location>
</feature>
<dbReference type="EMBL" id="BMMK01000001">
    <property type="protein sequence ID" value="GGM33633.1"/>
    <property type="molecule type" value="Genomic_DNA"/>
</dbReference>
<dbReference type="GO" id="GO:0005886">
    <property type="term" value="C:plasma membrane"/>
    <property type="evidence" value="ECO:0007669"/>
    <property type="project" value="UniProtKB-SubCell"/>
</dbReference>
<comment type="subcellular location">
    <subcellularLocation>
        <location evidence="1">Cell membrane</location>
        <topology evidence="1">Multi-pass membrane protein</topology>
    </subcellularLocation>
</comment>
<dbReference type="Proteomes" id="UP000637578">
    <property type="component" value="Unassembled WGS sequence"/>
</dbReference>
<evidence type="ECO:0000313" key="11">
    <source>
        <dbReference type="Proteomes" id="UP000637578"/>
    </source>
</evidence>
<feature type="transmembrane region" description="Helical" evidence="9">
    <location>
        <begin position="25"/>
        <end position="45"/>
    </location>
</feature>
<keyword evidence="6 9" id="KW-0472">Membrane</keyword>
<protein>
    <recommendedName>
        <fullName evidence="12">Alpha-1,2-mannosyltransferase</fullName>
    </recommendedName>
</protein>
<evidence type="ECO:0008006" key="12">
    <source>
        <dbReference type="Google" id="ProtNLM"/>
    </source>
</evidence>
<feature type="region of interest" description="Disordered" evidence="8">
    <location>
        <begin position="1"/>
        <end position="21"/>
    </location>
</feature>
<evidence type="ECO:0000256" key="5">
    <source>
        <dbReference type="ARBA" id="ARBA00022989"/>
    </source>
</evidence>
<feature type="transmembrane region" description="Helical" evidence="9">
    <location>
        <begin position="160"/>
        <end position="178"/>
    </location>
</feature>
<proteinExistence type="inferred from homology"/>
<feature type="transmembrane region" description="Helical" evidence="9">
    <location>
        <begin position="275"/>
        <end position="294"/>
    </location>
</feature>
<comment type="caution">
    <text evidence="10">The sequence shown here is derived from an EMBL/GenBank/DDBJ whole genome shotgun (WGS) entry which is preliminary data.</text>
</comment>
<evidence type="ECO:0000256" key="4">
    <source>
        <dbReference type="ARBA" id="ARBA00022692"/>
    </source>
</evidence>
<feature type="transmembrane region" description="Helical" evidence="9">
    <location>
        <begin position="385"/>
        <end position="405"/>
    </location>
</feature>
<feature type="transmembrane region" description="Helical" evidence="9">
    <location>
        <begin position="214"/>
        <end position="232"/>
    </location>
</feature>
<feature type="transmembrane region" description="Helical" evidence="9">
    <location>
        <begin position="136"/>
        <end position="154"/>
    </location>
</feature>
<keyword evidence="11" id="KW-1185">Reference proteome</keyword>
<reference evidence="10" key="1">
    <citation type="journal article" date="2014" name="Int. J. Syst. Evol. Microbiol.">
        <title>Complete genome sequence of Corynebacterium casei LMG S-19264T (=DSM 44701T), isolated from a smear-ripened cheese.</title>
        <authorList>
            <consortium name="US DOE Joint Genome Institute (JGI-PGF)"/>
            <person name="Walter F."/>
            <person name="Albersmeier A."/>
            <person name="Kalinowski J."/>
            <person name="Ruckert C."/>
        </authorList>
    </citation>
    <scope>NUCLEOTIDE SEQUENCE</scope>
    <source>
        <strain evidence="10">CGMCC 4.5737</strain>
    </source>
</reference>
<dbReference type="RefSeq" id="WP_189052819.1">
    <property type="nucleotide sequence ID" value="NZ_BMMK01000001.1"/>
</dbReference>
<dbReference type="InterPro" id="IPR018584">
    <property type="entry name" value="GT87"/>
</dbReference>
<feature type="transmembrane region" description="Helical" evidence="9">
    <location>
        <begin position="112"/>
        <end position="129"/>
    </location>
</feature>
<evidence type="ECO:0000256" key="1">
    <source>
        <dbReference type="ARBA" id="ARBA00004651"/>
    </source>
</evidence>
<evidence type="ECO:0000256" key="9">
    <source>
        <dbReference type="SAM" id="Phobius"/>
    </source>
</evidence>
<feature type="compositionally biased region" description="Polar residues" evidence="8">
    <location>
        <begin position="423"/>
        <end position="433"/>
    </location>
</feature>
<sequence>MTSGTIVGNRSDEGEDTPEPERRRLVVPAAAVIVAGIAAVAGVLWSVFDLPLGVDLAVYRSGALAVLHGEALYEPLRALPNSAQGLPFTYPPVAALLFLPLVLVPWQVATGLLGAASILALGLAIRLALDHEERQLGGRAVTALVLAALVLAPVRDTLGLGQINLVLMGLVMVDVLTLRGSRWSGVLTGVAAAIKLTPLIFVPHLFLVGRRADAARAIATFLGLNVAATLLLPGDTWKFWASAMLGGNKATANGWPGNQSVNGLVHRLVGDGPRVLAAVAVVSIGCLIVAAMLVRRPHREGRPLDALLGMAMCGLVISPISWPHHWVWVVPLLVVLLCRMGTLGGWLLLSALAVVFTVVSLYFFTVWDVHLHHHQGPAWVLPHTIASNAYLVAAAISVLAVVRTTRTVSSPGWRRRDPRFGERTTSAMPGNTK</sequence>
<keyword evidence="3" id="KW-0808">Transferase</keyword>
<organism evidence="10 11">
    <name type="scientific">Longimycelium tulufanense</name>
    <dbReference type="NCBI Taxonomy" id="907463"/>
    <lineage>
        <taxon>Bacteria</taxon>
        <taxon>Bacillati</taxon>
        <taxon>Actinomycetota</taxon>
        <taxon>Actinomycetes</taxon>
        <taxon>Pseudonocardiales</taxon>
        <taxon>Pseudonocardiaceae</taxon>
        <taxon>Longimycelium</taxon>
    </lineage>
</organism>
<evidence type="ECO:0000256" key="8">
    <source>
        <dbReference type="SAM" id="MobiDB-lite"/>
    </source>
</evidence>
<gene>
    <name evidence="10" type="ORF">GCM10012275_01300</name>
</gene>
<evidence type="ECO:0000256" key="3">
    <source>
        <dbReference type="ARBA" id="ARBA00022679"/>
    </source>
</evidence>
<evidence type="ECO:0000256" key="2">
    <source>
        <dbReference type="ARBA" id="ARBA00022475"/>
    </source>
</evidence>
<reference evidence="10" key="2">
    <citation type="submission" date="2020-09" db="EMBL/GenBank/DDBJ databases">
        <authorList>
            <person name="Sun Q."/>
            <person name="Zhou Y."/>
        </authorList>
    </citation>
    <scope>NUCLEOTIDE SEQUENCE</scope>
    <source>
        <strain evidence="10">CGMCC 4.5737</strain>
    </source>
</reference>
<comment type="similarity">
    <text evidence="7">Belongs to the glycosyltransferase 87 family.</text>
</comment>
<feature type="transmembrane region" description="Helical" evidence="9">
    <location>
        <begin position="306"/>
        <end position="338"/>
    </location>
</feature>